<organism evidence="7 8">
    <name type="scientific">Streptococcus ferus</name>
    <dbReference type="NCBI Taxonomy" id="1345"/>
    <lineage>
        <taxon>Bacteria</taxon>
        <taxon>Bacillati</taxon>
        <taxon>Bacillota</taxon>
        <taxon>Bacilli</taxon>
        <taxon>Lactobacillales</taxon>
        <taxon>Streptococcaceae</taxon>
        <taxon>Streptococcus</taxon>
    </lineage>
</organism>
<dbReference type="Gene3D" id="3.40.50.2000">
    <property type="entry name" value="Glycogen Phosphorylase B"/>
    <property type="match status" value="2"/>
</dbReference>
<protein>
    <recommendedName>
        <fullName evidence="3">UDP-N-acetylglucosamine 2-epimerase (non-hydrolyzing)</fullName>
        <ecNumber evidence="3">5.1.3.14</ecNumber>
    </recommendedName>
    <alternativeName>
        <fullName evidence="4">UDP-GlcNAc-2-epimerase</fullName>
    </alternativeName>
</protein>
<dbReference type="InterPro" id="IPR029767">
    <property type="entry name" value="WecB-like"/>
</dbReference>
<feature type="domain" description="UDP-N-acetylglucosamine 2-epimerase" evidence="6">
    <location>
        <begin position="30"/>
        <end position="365"/>
    </location>
</feature>
<dbReference type="InterPro" id="IPR003331">
    <property type="entry name" value="UDP_GlcNAc_Epimerase_2_dom"/>
</dbReference>
<evidence type="ECO:0000259" key="6">
    <source>
        <dbReference type="Pfam" id="PF02350"/>
    </source>
</evidence>
<dbReference type="EMBL" id="LS483343">
    <property type="protein sequence ID" value="SQF40107.1"/>
    <property type="molecule type" value="Genomic_DNA"/>
</dbReference>
<sequence length="384" mass="43299">MEKVKVMLVFGTRPEAIKMAPLLLALKADTNRFETITVVTAQHRQMLDQALSTFGIEPDYDLDIMSKQQTLSDITSNVLHKLDEVLKEVKPDIILVHGDTTTTFAASISAFYNQIKIGHVEAGLRTWDKYSPFPEEVNRQVTDVVSDLYFAPTAQSRDNLLKENHPAEHIFVTGNTAIDALSLTVKENYHHEVLDKVNPDNRLVLVTMHRRENQGQPMREVFQTIKTVLQEYQDVEVIYPVHLSPAVQEAARDILSGQERVHLIEPLDVVDFHNLAAKSYFIMSDSGGVQEEAPSLGKPVLVLRDTTERPEGVEAGTLKLVGTDKESVKKAMIELLENQREYDKMAKAQNPYGDGQASQRIMDAIAHYFTSSERPEDFRAEEKS</sequence>
<dbReference type="KEGG" id="sfer:NCTC12278_00741"/>
<evidence type="ECO:0000313" key="8">
    <source>
        <dbReference type="Proteomes" id="UP000249495"/>
    </source>
</evidence>
<keyword evidence="1 5" id="KW-0413">Isomerase</keyword>
<dbReference type="CDD" id="cd03786">
    <property type="entry name" value="GTB_UDP-GlcNAc_2-Epimerase"/>
    <property type="match status" value="1"/>
</dbReference>
<dbReference type="PANTHER" id="PTHR43174:SF2">
    <property type="entry name" value="UDP-N-ACETYLGLUCOSAMINE 2-EPIMERASE"/>
    <property type="match status" value="1"/>
</dbReference>
<evidence type="ECO:0000313" key="7">
    <source>
        <dbReference type="EMBL" id="SQF40107.1"/>
    </source>
</evidence>
<dbReference type="OrthoDB" id="9803238at2"/>
<keyword evidence="8" id="KW-1185">Reference proteome</keyword>
<evidence type="ECO:0000256" key="1">
    <source>
        <dbReference type="ARBA" id="ARBA00023235"/>
    </source>
</evidence>
<dbReference type="STRING" id="1123303.GCA_000372425_00272"/>
<dbReference type="AlphaFoldDB" id="A0A2X3W3B3"/>
<comment type="similarity">
    <text evidence="2 5">Belongs to the UDP-N-acetylglucosamine 2-epimerase family.</text>
</comment>
<dbReference type="EC" id="5.1.3.14" evidence="3"/>
<dbReference type="Pfam" id="PF02350">
    <property type="entry name" value="Epimerase_2"/>
    <property type="match status" value="1"/>
</dbReference>
<reference evidence="7 8" key="1">
    <citation type="submission" date="2018-06" db="EMBL/GenBank/DDBJ databases">
        <authorList>
            <consortium name="Pathogen Informatics"/>
            <person name="Doyle S."/>
        </authorList>
    </citation>
    <scope>NUCLEOTIDE SEQUENCE [LARGE SCALE GENOMIC DNA]</scope>
    <source>
        <strain evidence="7 8">NCTC12278</strain>
    </source>
</reference>
<dbReference type="PANTHER" id="PTHR43174">
    <property type="entry name" value="UDP-N-ACETYLGLUCOSAMINE 2-EPIMERASE"/>
    <property type="match status" value="1"/>
</dbReference>
<evidence type="ECO:0000256" key="3">
    <source>
        <dbReference type="ARBA" id="ARBA00038858"/>
    </source>
</evidence>
<proteinExistence type="inferred from homology"/>
<dbReference type="GO" id="GO:0008761">
    <property type="term" value="F:UDP-N-acetylglucosamine 2-epimerase activity"/>
    <property type="evidence" value="ECO:0007669"/>
    <property type="project" value="UniProtKB-EC"/>
</dbReference>
<dbReference type="SUPFAM" id="SSF53756">
    <property type="entry name" value="UDP-Glycosyltransferase/glycogen phosphorylase"/>
    <property type="match status" value="1"/>
</dbReference>
<dbReference type="FunFam" id="3.40.50.2000:FF:000043">
    <property type="entry name" value="UDP-N-acetylglucosamine 2-epimerase"/>
    <property type="match status" value="1"/>
</dbReference>
<evidence type="ECO:0000256" key="2">
    <source>
        <dbReference type="ARBA" id="ARBA00038209"/>
    </source>
</evidence>
<dbReference type="Proteomes" id="UP000249495">
    <property type="component" value="Chromosome 1"/>
</dbReference>
<dbReference type="RefSeq" id="WP_018029600.1">
    <property type="nucleotide sequence ID" value="NZ_CAMCCF010000006.1"/>
</dbReference>
<evidence type="ECO:0000256" key="4">
    <source>
        <dbReference type="ARBA" id="ARBA00079400"/>
    </source>
</evidence>
<evidence type="ECO:0000256" key="5">
    <source>
        <dbReference type="RuleBase" id="RU003513"/>
    </source>
</evidence>
<dbReference type="NCBIfam" id="TIGR00236">
    <property type="entry name" value="wecB"/>
    <property type="match status" value="1"/>
</dbReference>
<name>A0A2X3W3B3_9STRE</name>
<accession>A0A2X3W3B3</accession>
<gene>
    <name evidence="7" type="primary">mnaA</name>
    <name evidence="7" type="ORF">NCTC12278_00741</name>
</gene>